<sequence length="139" mass="15073">MGFGASLTFIAIGAILAFAVKWDVPGIDLQLIGWIFMGVGVAGGVITRLYTRRPGEDETIEVIEPDVLYTADPAPEHHAHAHSTAPHAHTTAPHVHAHGTDPRHARDGDTRAVHRVSHVDDPHRAPEDPTRPQFRDGPV</sequence>
<protein>
    <recommendedName>
        <fullName evidence="3">DUF6458 domain-containing protein</fullName>
    </recommendedName>
</protein>
<dbReference type="Pfam" id="PF20059">
    <property type="entry name" value="DUF6458"/>
    <property type="match status" value="1"/>
</dbReference>
<evidence type="ECO:0000313" key="4">
    <source>
        <dbReference type="EMBL" id="MBB5131891.1"/>
    </source>
</evidence>
<feature type="compositionally biased region" description="Low complexity" evidence="1">
    <location>
        <begin position="82"/>
        <end position="94"/>
    </location>
</feature>
<feature type="compositionally biased region" description="Basic and acidic residues" evidence="1">
    <location>
        <begin position="98"/>
        <end position="139"/>
    </location>
</feature>
<dbReference type="RefSeq" id="WP_185048706.1">
    <property type="nucleotide sequence ID" value="NZ_BAABIX010000028.1"/>
</dbReference>
<dbReference type="EMBL" id="JACHGN010000003">
    <property type="protein sequence ID" value="MBB5131891.1"/>
    <property type="molecule type" value="Genomic_DNA"/>
</dbReference>
<evidence type="ECO:0000313" key="5">
    <source>
        <dbReference type="Proteomes" id="UP000578449"/>
    </source>
</evidence>
<proteinExistence type="predicted"/>
<keyword evidence="2" id="KW-0812">Transmembrane</keyword>
<accession>A0A840P1X2</accession>
<gene>
    <name evidence="4" type="ORF">HNP84_001604</name>
</gene>
<evidence type="ECO:0000256" key="1">
    <source>
        <dbReference type="SAM" id="MobiDB-lite"/>
    </source>
</evidence>
<comment type="caution">
    <text evidence="4">The sequence shown here is derived from an EMBL/GenBank/DDBJ whole genome shotgun (WGS) entry which is preliminary data.</text>
</comment>
<dbReference type="AlphaFoldDB" id="A0A840P1X2"/>
<dbReference type="InterPro" id="IPR045597">
    <property type="entry name" value="DUF6458"/>
</dbReference>
<feature type="domain" description="DUF6458" evidence="3">
    <location>
        <begin position="1"/>
        <end position="48"/>
    </location>
</feature>
<evidence type="ECO:0000259" key="3">
    <source>
        <dbReference type="Pfam" id="PF20059"/>
    </source>
</evidence>
<keyword evidence="2" id="KW-1133">Transmembrane helix</keyword>
<keyword evidence="2" id="KW-0472">Membrane</keyword>
<evidence type="ECO:0000256" key="2">
    <source>
        <dbReference type="SAM" id="Phobius"/>
    </source>
</evidence>
<dbReference type="Proteomes" id="UP000578449">
    <property type="component" value="Unassembled WGS sequence"/>
</dbReference>
<reference evidence="4 5" key="1">
    <citation type="submission" date="2020-08" db="EMBL/GenBank/DDBJ databases">
        <title>Genomic Encyclopedia of Type Strains, Phase IV (KMG-IV): sequencing the most valuable type-strain genomes for metagenomic binning, comparative biology and taxonomic classification.</title>
        <authorList>
            <person name="Goeker M."/>
        </authorList>
    </citation>
    <scope>NUCLEOTIDE SEQUENCE [LARGE SCALE GENOMIC DNA]</scope>
    <source>
        <strain evidence="4 5">DSM 45615</strain>
    </source>
</reference>
<organism evidence="4 5">
    <name type="scientific">Thermocatellispora tengchongensis</name>
    <dbReference type="NCBI Taxonomy" id="1073253"/>
    <lineage>
        <taxon>Bacteria</taxon>
        <taxon>Bacillati</taxon>
        <taxon>Actinomycetota</taxon>
        <taxon>Actinomycetes</taxon>
        <taxon>Streptosporangiales</taxon>
        <taxon>Streptosporangiaceae</taxon>
        <taxon>Thermocatellispora</taxon>
    </lineage>
</organism>
<feature type="region of interest" description="Disordered" evidence="1">
    <location>
        <begin position="71"/>
        <end position="139"/>
    </location>
</feature>
<name>A0A840P1X2_9ACTN</name>
<feature type="transmembrane region" description="Helical" evidence="2">
    <location>
        <begin position="29"/>
        <end position="50"/>
    </location>
</feature>
<keyword evidence="5" id="KW-1185">Reference proteome</keyword>